<organism evidence="2 3">
    <name type="scientific">Luteipulveratus mongoliensis</name>
    <dbReference type="NCBI Taxonomy" id="571913"/>
    <lineage>
        <taxon>Bacteria</taxon>
        <taxon>Bacillati</taxon>
        <taxon>Actinomycetota</taxon>
        <taxon>Actinomycetes</taxon>
        <taxon>Micrococcales</taxon>
        <taxon>Dermacoccaceae</taxon>
        <taxon>Luteipulveratus</taxon>
    </lineage>
</organism>
<dbReference type="EMBL" id="CP011112">
    <property type="protein sequence ID" value="AKU16590.1"/>
    <property type="molecule type" value="Genomic_DNA"/>
</dbReference>
<dbReference type="RefSeq" id="WP_052592060.1">
    <property type="nucleotide sequence ID" value="NZ_CP011112.1"/>
</dbReference>
<evidence type="ECO:0000313" key="3">
    <source>
        <dbReference type="Proteomes" id="UP000066480"/>
    </source>
</evidence>
<keyword evidence="3" id="KW-1185">Reference proteome</keyword>
<dbReference type="Proteomes" id="UP000066480">
    <property type="component" value="Chromosome"/>
</dbReference>
<feature type="coiled-coil region" evidence="1">
    <location>
        <begin position="14"/>
        <end position="45"/>
    </location>
</feature>
<evidence type="ECO:0000256" key="1">
    <source>
        <dbReference type="SAM" id="Coils"/>
    </source>
</evidence>
<gene>
    <name evidence="2" type="ORF">VV02_13180</name>
</gene>
<name>A0A0K1JJ18_9MICO</name>
<keyword evidence="1" id="KW-0175">Coiled coil</keyword>
<accession>A0A0K1JJ18</accession>
<dbReference type="KEGG" id="lmoi:VV02_13180"/>
<sequence>MATKSKTEQHIDAVRKADADLAGHNAKAEAIEQDARRRAHDLRRAHDDAAVAVEEIKSAFLSGDDSHSAADFTQAKSELDRWSLLAQGHESRASAYVKRRKCTDRDVAEQIADALAKVYDGKVATVGTAASTSAPETAALPLIVVQQTAPTAVHFNPLGLEVAGLAETSIEVRYHRSPLFAALSIDAIAEPLADAGVFPKTAGQGWVPVSVSTSGDSNGNVVDSVSLSVVAEPTMPTIREIDLDAIKREGMSVAIGNALIDAKVTRRTGSVDEGAKIVSETFDGDQRTAVVKVWCEMHYRSAQPDYGNSSGNVSVEYLRRANNGSLKEYPGGLGALAADAALRMPGMFVAGGGRIAAAKQAGVKGGPPSHSYGHKMAFEMTLVSRTK</sequence>
<proteinExistence type="predicted"/>
<evidence type="ECO:0000313" key="2">
    <source>
        <dbReference type="EMBL" id="AKU16590.1"/>
    </source>
</evidence>
<reference evidence="2 3" key="1">
    <citation type="submission" date="2015-03" db="EMBL/GenBank/DDBJ databases">
        <title>Luteipulveratus halotolerans sp. nov., a novel actinobacterium (Dermacoccaceae) from Sarawak, Malaysia.</title>
        <authorList>
            <person name="Juboi H."/>
            <person name="Basik A."/>
            <person name="Shamsul S.S."/>
            <person name="Arnold P."/>
            <person name="Schmitt E.K."/>
            <person name="Sanglier J.-J."/>
            <person name="Yeo T."/>
        </authorList>
    </citation>
    <scope>NUCLEOTIDE SEQUENCE [LARGE SCALE GENOMIC DNA]</scope>
    <source>
        <strain evidence="2 3">MN07-A0370</strain>
    </source>
</reference>
<dbReference type="AlphaFoldDB" id="A0A0K1JJ18"/>
<protein>
    <submittedName>
        <fullName evidence="2">Uncharacterized protein</fullName>
    </submittedName>
</protein>